<dbReference type="Proteomes" id="UP001589627">
    <property type="component" value="Unassembled WGS sequence"/>
</dbReference>
<protein>
    <submittedName>
        <fullName evidence="1">AAA family ATPase</fullName>
    </submittedName>
</protein>
<dbReference type="RefSeq" id="WP_378213534.1">
    <property type="nucleotide sequence ID" value="NZ_JBHLZP010001018.1"/>
</dbReference>
<evidence type="ECO:0000313" key="2">
    <source>
        <dbReference type="Proteomes" id="UP001589627"/>
    </source>
</evidence>
<dbReference type="Gene3D" id="3.40.50.300">
    <property type="entry name" value="P-loop containing nucleotide triphosphate hydrolases"/>
    <property type="match status" value="1"/>
</dbReference>
<organism evidence="1 2">
    <name type="scientific">Actinoallomurus acaciae</name>
    <dbReference type="NCBI Taxonomy" id="502577"/>
    <lineage>
        <taxon>Bacteria</taxon>
        <taxon>Bacillati</taxon>
        <taxon>Actinomycetota</taxon>
        <taxon>Actinomycetes</taxon>
        <taxon>Streptosporangiales</taxon>
        <taxon>Thermomonosporaceae</taxon>
        <taxon>Actinoallomurus</taxon>
    </lineage>
</organism>
<dbReference type="Pfam" id="PF13500">
    <property type="entry name" value="AAA_26"/>
    <property type="match status" value="1"/>
</dbReference>
<accession>A0ABV5Z110</accession>
<dbReference type="PANTHER" id="PTHR43210">
    <property type="entry name" value="DETHIOBIOTIN SYNTHETASE"/>
    <property type="match status" value="1"/>
</dbReference>
<comment type="caution">
    <text evidence="1">The sequence shown here is derived from an EMBL/GenBank/DDBJ whole genome shotgun (WGS) entry which is preliminary data.</text>
</comment>
<feature type="non-terminal residue" evidence="1">
    <location>
        <position position="78"/>
    </location>
</feature>
<keyword evidence="2" id="KW-1185">Reference proteome</keyword>
<dbReference type="SUPFAM" id="SSF52540">
    <property type="entry name" value="P-loop containing nucleoside triphosphate hydrolases"/>
    <property type="match status" value="1"/>
</dbReference>
<dbReference type="InterPro" id="IPR027417">
    <property type="entry name" value="P-loop_NTPase"/>
</dbReference>
<dbReference type="InterPro" id="IPR004472">
    <property type="entry name" value="DTB_synth_BioD"/>
</dbReference>
<dbReference type="EMBL" id="JBHLZP010001018">
    <property type="protein sequence ID" value="MFB9840307.1"/>
    <property type="molecule type" value="Genomic_DNA"/>
</dbReference>
<proteinExistence type="predicted"/>
<name>A0ABV5Z110_9ACTN</name>
<sequence length="78" mass="7832">MSVLVVTGTDTGVGKTVTTAAVAALARARGSSVAVVKPAQTGVRPDMPGDLDEVRRLAGITDLHEFARYAAALAPAAA</sequence>
<gene>
    <name evidence="1" type="ORF">ACFFNX_49990</name>
</gene>
<dbReference type="PANTHER" id="PTHR43210:SF5">
    <property type="entry name" value="DETHIOBIOTIN SYNTHETASE"/>
    <property type="match status" value="1"/>
</dbReference>
<reference evidence="1 2" key="1">
    <citation type="submission" date="2024-09" db="EMBL/GenBank/DDBJ databases">
        <authorList>
            <person name="Sun Q."/>
            <person name="Mori K."/>
        </authorList>
    </citation>
    <scope>NUCLEOTIDE SEQUENCE [LARGE SCALE GENOMIC DNA]</scope>
    <source>
        <strain evidence="1 2">TBRC 0563</strain>
    </source>
</reference>
<evidence type="ECO:0000313" key="1">
    <source>
        <dbReference type="EMBL" id="MFB9840307.1"/>
    </source>
</evidence>